<dbReference type="Pfam" id="PF05903">
    <property type="entry name" value="Peptidase_C97"/>
    <property type="match status" value="1"/>
</dbReference>
<dbReference type="Proteomes" id="UP000355283">
    <property type="component" value="Unassembled WGS sequence"/>
</dbReference>
<proteinExistence type="inferred from homology"/>
<reference evidence="7 8" key="1">
    <citation type="submission" date="2019-01" db="EMBL/GenBank/DDBJ databases">
        <title>Nuclear Genome Assembly of the Microalgal Biofuel strain Nannochloropsis salina CCMP1776.</title>
        <authorList>
            <person name="Hovde B."/>
        </authorList>
    </citation>
    <scope>NUCLEOTIDE SEQUENCE [LARGE SCALE GENOMIC DNA]</scope>
    <source>
        <strain evidence="7 8">CCMP1776</strain>
    </source>
</reference>
<dbReference type="OrthoDB" id="21221at2759"/>
<evidence type="ECO:0000313" key="8">
    <source>
        <dbReference type="Proteomes" id="UP000355283"/>
    </source>
</evidence>
<evidence type="ECO:0000256" key="3">
    <source>
        <dbReference type="ARBA" id="ARBA00022801"/>
    </source>
</evidence>
<dbReference type="Gene3D" id="3.90.1720.30">
    <property type="entry name" value="PPPDE domains"/>
    <property type="match status" value="1"/>
</dbReference>
<keyword evidence="3" id="KW-0378">Hydrolase</keyword>
<dbReference type="InterPro" id="IPR008580">
    <property type="entry name" value="PPPDE_dom"/>
</dbReference>
<gene>
    <name evidence="7" type="ORF">NSK_006012</name>
</gene>
<name>A0A4D9CUK4_9STRA</name>
<dbReference type="PROSITE" id="PS51858">
    <property type="entry name" value="PPPDE"/>
    <property type="match status" value="1"/>
</dbReference>
<keyword evidence="8" id="KW-1185">Reference proteome</keyword>
<evidence type="ECO:0000259" key="5">
    <source>
        <dbReference type="PROSITE" id="PS51396"/>
    </source>
</evidence>
<dbReference type="EMBL" id="SDOX01000096">
    <property type="protein sequence ID" value="TFJ82586.1"/>
    <property type="molecule type" value="Genomic_DNA"/>
</dbReference>
<feature type="domain" description="PPPDE" evidence="6">
    <location>
        <begin position="25"/>
        <end position="168"/>
    </location>
</feature>
<dbReference type="Pfam" id="PF08324">
    <property type="entry name" value="PUL"/>
    <property type="match status" value="1"/>
</dbReference>
<dbReference type="PANTHER" id="PTHR12378">
    <property type="entry name" value="DESUMOYLATING ISOPEPTIDASE"/>
    <property type="match status" value="1"/>
</dbReference>
<evidence type="ECO:0000256" key="4">
    <source>
        <dbReference type="SAM" id="MobiDB-lite"/>
    </source>
</evidence>
<dbReference type="AlphaFoldDB" id="A0A4D9CUK4"/>
<dbReference type="Gene3D" id="1.25.10.10">
    <property type="entry name" value="Leucine-rich Repeat Variant"/>
    <property type="match status" value="1"/>
</dbReference>
<evidence type="ECO:0000313" key="7">
    <source>
        <dbReference type="EMBL" id="TFJ82586.1"/>
    </source>
</evidence>
<keyword evidence="2" id="KW-0645">Protease</keyword>
<feature type="domain" description="PUL" evidence="5">
    <location>
        <begin position="270"/>
        <end position="561"/>
    </location>
</feature>
<dbReference type="GO" id="GO:0070646">
    <property type="term" value="P:protein modification by small protein removal"/>
    <property type="evidence" value="ECO:0007669"/>
    <property type="project" value="TreeGrafter"/>
</dbReference>
<dbReference type="PANTHER" id="PTHR12378:SF7">
    <property type="entry name" value="DESUMOYLATING ISOPEPTIDASE 1"/>
    <property type="match status" value="1"/>
</dbReference>
<dbReference type="GO" id="GO:0006508">
    <property type="term" value="P:proteolysis"/>
    <property type="evidence" value="ECO:0007669"/>
    <property type="project" value="UniProtKB-KW"/>
</dbReference>
<dbReference type="PROSITE" id="PS51396">
    <property type="entry name" value="PUL"/>
    <property type="match status" value="1"/>
</dbReference>
<dbReference type="InterPro" id="IPR042266">
    <property type="entry name" value="PPPDE_sf"/>
</dbReference>
<feature type="region of interest" description="Disordered" evidence="4">
    <location>
        <begin position="239"/>
        <end position="264"/>
    </location>
</feature>
<comment type="caution">
    <text evidence="7">The sequence shown here is derived from an EMBL/GenBank/DDBJ whole genome shotgun (WGS) entry which is preliminary data.</text>
</comment>
<evidence type="ECO:0000259" key="6">
    <source>
        <dbReference type="PROSITE" id="PS51858"/>
    </source>
</evidence>
<dbReference type="GO" id="GO:0008233">
    <property type="term" value="F:peptidase activity"/>
    <property type="evidence" value="ECO:0007669"/>
    <property type="project" value="UniProtKB-KW"/>
</dbReference>
<feature type="region of interest" description="Disordered" evidence="4">
    <location>
        <begin position="1"/>
        <end position="21"/>
    </location>
</feature>
<evidence type="ECO:0000256" key="2">
    <source>
        <dbReference type="ARBA" id="ARBA00022670"/>
    </source>
</evidence>
<dbReference type="SMART" id="SM01179">
    <property type="entry name" value="DUF862"/>
    <property type="match status" value="1"/>
</dbReference>
<feature type="compositionally biased region" description="Polar residues" evidence="4">
    <location>
        <begin position="239"/>
        <end position="250"/>
    </location>
</feature>
<accession>A0A4D9CUK4</accession>
<sequence length="568" mass="60297">MSTSGQNESESPESALGCEEESPRFKVQLAVYDLSQGMARQLGPALLGMEIEAIYHTGLVVYGKEHFFGGGIVSVPHEEFLASYHMQPFQTMELGETEVGEDLFMEFLQEVSPRFTAETYDLMRWNCNNFTNEAALFLLGTGIPPHILTLPERVFSSPMGALLRPAIEQMQGGMRQAVPGFHFESFEGGGEHHHVNVPPPLVPPNTTLPPPSPLPAVHHPNPWAVPAPQPASVGVNTMGNTSASAGTQHIEQPRQQEQRGAAPTPVLDAQSKPLLSVDSPAALRQSLRTVVAKLKLLAGAAQDGEGEHGASLLSPEEAALLDETEGLVLQPLSPLPPALAPLLHRCLLPPWSGKSDFFVLSLLRPLFLRPTFPTAPLLDLLLTKLALTIGSSSPPPSPPSAFASRASLVVAFSALSNACAHKAGRSLLLEPERAEQAVDVTVAALRDEQPAVRQMAAAFLANLALGVEKAEGWEGGGNREGGELSDLVVQMVCGSMEGLGADGDQTSVLRRLLCAGRLVRGGKGEVAALVRSLGLDEVLREVGRSGGAQVLELARELLSLVEGGGGMR</sequence>
<evidence type="ECO:0000256" key="1">
    <source>
        <dbReference type="ARBA" id="ARBA00008140"/>
    </source>
</evidence>
<dbReference type="InterPro" id="IPR013535">
    <property type="entry name" value="PUL_dom"/>
</dbReference>
<organism evidence="7 8">
    <name type="scientific">Nannochloropsis salina CCMP1776</name>
    <dbReference type="NCBI Taxonomy" id="1027361"/>
    <lineage>
        <taxon>Eukaryota</taxon>
        <taxon>Sar</taxon>
        <taxon>Stramenopiles</taxon>
        <taxon>Ochrophyta</taxon>
        <taxon>Eustigmatophyceae</taxon>
        <taxon>Eustigmatales</taxon>
        <taxon>Monodopsidaceae</taxon>
        <taxon>Microchloropsis</taxon>
        <taxon>Microchloropsis salina</taxon>
    </lineage>
</organism>
<comment type="similarity">
    <text evidence="1">Belongs to the DeSI family.</text>
</comment>
<evidence type="ECO:0008006" key="9">
    <source>
        <dbReference type="Google" id="ProtNLM"/>
    </source>
</evidence>
<protein>
    <recommendedName>
        <fullName evidence="9">PPPDE domain-containing protein</fullName>
    </recommendedName>
</protein>
<dbReference type="InterPro" id="IPR011989">
    <property type="entry name" value="ARM-like"/>
</dbReference>